<dbReference type="KEGG" id="dbk:DGMP_03820"/>
<accession>A0A8D5JG66</accession>
<dbReference type="CDD" id="cd00082">
    <property type="entry name" value="HisKA"/>
    <property type="match status" value="1"/>
</dbReference>
<dbReference type="Proteomes" id="UP000826725">
    <property type="component" value="Chromosome"/>
</dbReference>
<dbReference type="Pfam" id="PF02518">
    <property type="entry name" value="HATPase_c"/>
    <property type="match status" value="1"/>
</dbReference>
<evidence type="ECO:0000256" key="3">
    <source>
        <dbReference type="ARBA" id="ARBA00022679"/>
    </source>
</evidence>
<proteinExistence type="predicted"/>
<keyword evidence="8" id="KW-1185">Reference proteome</keyword>
<dbReference type="InterPro" id="IPR005467">
    <property type="entry name" value="His_kinase_dom"/>
</dbReference>
<keyword evidence="5" id="KW-0902">Two-component regulatory system</keyword>
<evidence type="ECO:0000256" key="5">
    <source>
        <dbReference type="ARBA" id="ARBA00023012"/>
    </source>
</evidence>
<organism evidence="7 8">
    <name type="scientific">Desulfomarina profundi</name>
    <dbReference type="NCBI Taxonomy" id="2772557"/>
    <lineage>
        <taxon>Bacteria</taxon>
        <taxon>Pseudomonadati</taxon>
        <taxon>Thermodesulfobacteriota</taxon>
        <taxon>Desulfobulbia</taxon>
        <taxon>Desulfobulbales</taxon>
        <taxon>Desulfobulbaceae</taxon>
        <taxon>Desulfomarina</taxon>
    </lineage>
</organism>
<feature type="domain" description="Histidine kinase" evidence="6">
    <location>
        <begin position="50"/>
        <end position="279"/>
    </location>
</feature>
<evidence type="ECO:0000259" key="6">
    <source>
        <dbReference type="PROSITE" id="PS50109"/>
    </source>
</evidence>
<protein>
    <recommendedName>
        <fullName evidence="2">histidine kinase</fullName>
        <ecNumber evidence="2">2.7.13.3</ecNumber>
    </recommendedName>
</protein>
<dbReference type="EMBL" id="AP024086">
    <property type="protein sequence ID" value="BCL59689.1"/>
    <property type="molecule type" value="Genomic_DNA"/>
</dbReference>
<sequence>MNLQIISCNRQIVNLVETCSQLEKQVKKLKLYNGNEGRIVNEAKNEFLANMSHELRTPMHSILSFARLGLKRKDSLTPEKQAFYFNMIMTSGQQLLELLNDLLELSTSESKYVKYHFEWSDLGEDLGKIVLEFQGLMEEKGIRFIYVQKEETCIMARYDKTKIRQVMRNLLSNALKFTDPGKKVILQVEKGRLDQLHGEKQAWKISIIDQGIGIEESELECVFEKFMQGSKTRTGAGGKGLGLAICKQIVEDHGGVIWAEKNGPETSGAVISFLLPAGEKECRPGS</sequence>
<reference evidence="7" key="1">
    <citation type="submission" date="2020-09" db="EMBL/GenBank/DDBJ databases">
        <title>Desulfogranum mesoprofundum gen. nov., sp. nov., a novel mesophilic, sulfate-reducing chemolithoautotroph isolated from a deep-sea hydrothermal vent chimney in the Suiyo Seamount.</title>
        <authorList>
            <person name="Hashimoto Y."/>
            <person name="Nakagawa S."/>
        </authorList>
    </citation>
    <scope>NUCLEOTIDE SEQUENCE</scope>
    <source>
        <strain evidence="7">KT2</strain>
    </source>
</reference>
<evidence type="ECO:0000256" key="2">
    <source>
        <dbReference type="ARBA" id="ARBA00012438"/>
    </source>
</evidence>
<dbReference type="SMART" id="SM00388">
    <property type="entry name" value="HisKA"/>
    <property type="match status" value="1"/>
</dbReference>
<evidence type="ECO:0000313" key="7">
    <source>
        <dbReference type="EMBL" id="BCL59689.1"/>
    </source>
</evidence>
<evidence type="ECO:0000313" key="8">
    <source>
        <dbReference type="Proteomes" id="UP000826725"/>
    </source>
</evidence>
<comment type="catalytic activity">
    <reaction evidence="1">
        <text>ATP + protein L-histidine = ADP + protein N-phospho-L-histidine.</text>
        <dbReference type="EC" id="2.7.13.3"/>
    </reaction>
</comment>
<dbReference type="InterPro" id="IPR003661">
    <property type="entry name" value="HisK_dim/P_dom"/>
</dbReference>
<keyword evidence="4" id="KW-0418">Kinase</keyword>
<name>A0A8D5JG66_9BACT</name>
<keyword evidence="3" id="KW-0808">Transferase</keyword>
<dbReference type="InterPro" id="IPR050736">
    <property type="entry name" value="Sensor_HK_Regulatory"/>
</dbReference>
<dbReference type="InterPro" id="IPR003594">
    <property type="entry name" value="HATPase_dom"/>
</dbReference>
<dbReference type="PANTHER" id="PTHR43711">
    <property type="entry name" value="TWO-COMPONENT HISTIDINE KINASE"/>
    <property type="match status" value="1"/>
</dbReference>
<dbReference type="SMART" id="SM00387">
    <property type="entry name" value="HATPase_c"/>
    <property type="match status" value="1"/>
</dbReference>
<dbReference type="PANTHER" id="PTHR43711:SF26">
    <property type="entry name" value="SENSOR HISTIDINE KINASE RCSC"/>
    <property type="match status" value="1"/>
</dbReference>
<gene>
    <name evidence="7" type="ORF">DGMP_03820</name>
</gene>
<dbReference type="Pfam" id="PF00512">
    <property type="entry name" value="HisKA"/>
    <property type="match status" value="1"/>
</dbReference>
<dbReference type="PROSITE" id="PS50109">
    <property type="entry name" value="HIS_KIN"/>
    <property type="match status" value="1"/>
</dbReference>
<dbReference type="EC" id="2.7.13.3" evidence="2"/>
<dbReference type="AlphaFoldDB" id="A0A8D5JG66"/>
<evidence type="ECO:0000256" key="1">
    <source>
        <dbReference type="ARBA" id="ARBA00000085"/>
    </source>
</evidence>
<dbReference type="GO" id="GO:0000155">
    <property type="term" value="F:phosphorelay sensor kinase activity"/>
    <property type="evidence" value="ECO:0007669"/>
    <property type="project" value="InterPro"/>
</dbReference>
<evidence type="ECO:0000256" key="4">
    <source>
        <dbReference type="ARBA" id="ARBA00022777"/>
    </source>
</evidence>